<dbReference type="AlphaFoldDB" id="A0A1Q8TGT4"/>
<dbReference type="Proteomes" id="UP000186806">
    <property type="component" value="Unassembled WGS sequence"/>
</dbReference>
<dbReference type="InterPro" id="IPR052894">
    <property type="entry name" value="AsmA-related"/>
</dbReference>
<reference evidence="3 4" key="1">
    <citation type="submission" date="2016-12" db="EMBL/GenBank/DDBJ databases">
        <title>Draft genome sequences of strains Salinicola socius SMB35, Salinicola sp. MH3R3-1 and Chromohalobacter sp. SMB17 from the Verkhnekamsk potash mining region of Russia.</title>
        <authorList>
            <person name="Mavrodi D.V."/>
            <person name="Olsson B.E."/>
            <person name="Korsakova E.S."/>
            <person name="Pyankova A."/>
            <person name="Mavrodi O.V."/>
            <person name="Plotnikova E.G."/>
        </authorList>
    </citation>
    <scope>NUCLEOTIDE SEQUENCE [LARGE SCALE GENOMIC DNA]</scope>
    <source>
        <strain evidence="3 4">SMB17</strain>
    </source>
</reference>
<dbReference type="STRING" id="223900.GCA_000821045_00196"/>
<dbReference type="RefSeq" id="WP_075367999.1">
    <property type="nucleotide sequence ID" value="NZ_MSDQ01000005.1"/>
</dbReference>
<proteinExistence type="predicted"/>
<evidence type="ECO:0000313" key="4">
    <source>
        <dbReference type="Proteomes" id="UP000186806"/>
    </source>
</evidence>
<dbReference type="Pfam" id="PF05170">
    <property type="entry name" value="AsmA"/>
    <property type="match status" value="1"/>
</dbReference>
<dbReference type="GO" id="GO:0090313">
    <property type="term" value="P:regulation of protein targeting to membrane"/>
    <property type="evidence" value="ECO:0007669"/>
    <property type="project" value="TreeGrafter"/>
</dbReference>
<evidence type="ECO:0000256" key="1">
    <source>
        <dbReference type="SAM" id="MobiDB-lite"/>
    </source>
</evidence>
<protein>
    <submittedName>
        <fullName evidence="3">Membrane assembly protein AsmA</fullName>
    </submittedName>
</protein>
<name>A0A1Q8TGT4_9GAMM</name>
<gene>
    <name evidence="3" type="ORF">BTW10_02410</name>
</gene>
<feature type="domain" description="AsmA" evidence="2">
    <location>
        <begin position="1"/>
        <end position="658"/>
    </location>
</feature>
<dbReference type="GO" id="GO:0005886">
    <property type="term" value="C:plasma membrane"/>
    <property type="evidence" value="ECO:0007669"/>
    <property type="project" value="TreeGrafter"/>
</dbReference>
<organism evidence="3 4">
    <name type="scientific">Chromohalobacter japonicus</name>
    <dbReference type="NCBI Taxonomy" id="223900"/>
    <lineage>
        <taxon>Bacteria</taxon>
        <taxon>Pseudomonadati</taxon>
        <taxon>Pseudomonadota</taxon>
        <taxon>Gammaproteobacteria</taxon>
        <taxon>Oceanospirillales</taxon>
        <taxon>Halomonadaceae</taxon>
        <taxon>Chromohalobacter</taxon>
    </lineage>
</organism>
<evidence type="ECO:0000313" key="3">
    <source>
        <dbReference type="EMBL" id="OLO12891.1"/>
    </source>
</evidence>
<dbReference type="PANTHER" id="PTHR30441">
    <property type="entry name" value="DUF748 DOMAIN-CONTAINING PROTEIN"/>
    <property type="match status" value="1"/>
</dbReference>
<feature type="region of interest" description="Disordered" evidence="1">
    <location>
        <begin position="745"/>
        <end position="772"/>
    </location>
</feature>
<dbReference type="EMBL" id="MSDQ01000005">
    <property type="protein sequence ID" value="OLO12891.1"/>
    <property type="molecule type" value="Genomic_DNA"/>
</dbReference>
<sequence>MRALLRALLAVVGVLALIVVGAVVYITTFFDPNDLKPRLVEAVRDQSGLELNLDGPLSWSFYPRLGFSVEQAEAWLPEQSQEDSAFAAFDRAEVSVAFAPLLSGEVAVEGLTLDGMRLNLERDAEGRGNWEVLLDRMQRGGDQAEEALAPASAGPGLDQNPDSLPVALDIASVQVRDSRVHYQDAQRDLDLTLSNLSMEGSNVNPDAAFPLQMAFDLESQAPELASQVKFKSRVRLGLRDGRYELSNVNLETSTQWPALSDQAQGLNLQVGHLLAETQAQHYRLDDAKLDTRFHHPAVKSKPLGLSLGFDGEADLDAQTAQLRDIALSGDDNLDLTGTLSFTELLKAPQYTGQLKLAPLPLRDWLKRFDALPETGDDKALSELAMTSPVHGDLQRINFSNLSLLLDGETLTGELGAGFDGQWLSFDLQGERLDLDAYLAPAEKNGEEVDNGEDESTASVVETLGVSSAYAAAESAGLLPAEWLSNLTLDGKLDVDTVILKGMTLQDVALRVTGDDGRQRLESLSAKLYDGTFDAQGSLDLRQSPLRLAMTQSLSGVQIAPLYKDINDAESPLRGRLNLESDVTSQTNQLESLKRHLNGTASLRIDDGAMLDVNVSRQLCTAAAILDGNQSDREWSDDTPFDTLSASLDITDGVARNDDLEVRIPGIEMTGAGSFNIPTERFDYDLKARFIDTADQNACRVTSRLQQVSLPVRCEGQLGGEPGEWCRFDREAFQDTLGELAKDKAKREAGEKLDEALEDKLDSDTTRKIDETLGEGSAKELGDKLRGLFK</sequence>
<dbReference type="InterPro" id="IPR007844">
    <property type="entry name" value="AsmA"/>
</dbReference>
<comment type="caution">
    <text evidence="3">The sequence shown here is derived from an EMBL/GenBank/DDBJ whole genome shotgun (WGS) entry which is preliminary data.</text>
</comment>
<evidence type="ECO:0000259" key="2">
    <source>
        <dbReference type="Pfam" id="PF05170"/>
    </source>
</evidence>
<accession>A0A1Q8TGT4</accession>
<dbReference type="PANTHER" id="PTHR30441:SF4">
    <property type="entry name" value="PROTEIN ASMA"/>
    <property type="match status" value="1"/>
</dbReference>
<keyword evidence="4" id="KW-1185">Reference proteome</keyword>